<evidence type="ECO:0000313" key="1">
    <source>
        <dbReference type="EMBL" id="TDF96905.1"/>
    </source>
</evidence>
<sequence>MKIFDKLVRLAKGSHVREEQGACVMEYVSMVAGEAFSDRPKCTEPVVFGYAWRANDNMTDDGRQRLLELVPRLLSASPLNPIPEVGATITEMAFWRTRQFELEERLREAWVDKLFPYTPIPEDDARFNALNAVLDEYDKLREEWDLGPASCPVNADDLTALVEAVGAR</sequence>
<protein>
    <submittedName>
        <fullName evidence="1">Uncharacterized protein</fullName>
    </submittedName>
</protein>
<proteinExistence type="predicted"/>
<keyword evidence="2" id="KW-1185">Reference proteome</keyword>
<accession>A0A4R5KPJ7</accession>
<evidence type="ECO:0000313" key="2">
    <source>
        <dbReference type="Proteomes" id="UP000295511"/>
    </source>
</evidence>
<name>A0A4R5KPJ7_9MICC</name>
<organism evidence="1 2">
    <name type="scientific">Arthrobacter terricola</name>
    <dbReference type="NCBI Taxonomy" id="2547396"/>
    <lineage>
        <taxon>Bacteria</taxon>
        <taxon>Bacillati</taxon>
        <taxon>Actinomycetota</taxon>
        <taxon>Actinomycetes</taxon>
        <taxon>Micrococcales</taxon>
        <taxon>Micrococcaceae</taxon>
        <taxon>Arthrobacter</taxon>
    </lineage>
</organism>
<reference evidence="1 2" key="1">
    <citation type="submission" date="2019-03" db="EMBL/GenBank/DDBJ databases">
        <title>Whole genome sequence of Arthrobacter sp JH1-1.</title>
        <authorList>
            <person name="Trinh H.N."/>
        </authorList>
    </citation>
    <scope>NUCLEOTIDE SEQUENCE [LARGE SCALE GENOMIC DNA]</scope>
    <source>
        <strain evidence="1 2">JH1-1</strain>
    </source>
</reference>
<gene>
    <name evidence="1" type="ORF">E1809_09290</name>
</gene>
<dbReference type="EMBL" id="SMRU01000009">
    <property type="protein sequence ID" value="TDF96905.1"/>
    <property type="molecule type" value="Genomic_DNA"/>
</dbReference>
<comment type="caution">
    <text evidence="1">The sequence shown here is derived from an EMBL/GenBank/DDBJ whole genome shotgun (WGS) entry which is preliminary data.</text>
</comment>
<dbReference type="RefSeq" id="WP_133203953.1">
    <property type="nucleotide sequence ID" value="NZ_SMRU01000009.1"/>
</dbReference>
<dbReference type="Proteomes" id="UP000295511">
    <property type="component" value="Unassembled WGS sequence"/>
</dbReference>
<dbReference type="AlphaFoldDB" id="A0A4R5KPJ7"/>
<dbReference type="OrthoDB" id="7264945at2"/>